<dbReference type="Proteomes" id="UP000176406">
    <property type="component" value="Unassembled WGS sequence"/>
</dbReference>
<gene>
    <name evidence="1" type="ORF">A3A08_01745</name>
</gene>
<dbReference type="AlphaFoldDB" id="A0A1G2EE23"/>
<sequence length="61" mass="7255">MPRWKTRSCPRCGGDLFIDRSLDGWYEQCLQCSYTQELKPIVQQETVKIKKEAENREEAVY</sequence>
<dbReference type="EMBL" id="MHMG01000005">
    <property type="protein sequence ID" value="OGZ23862.1"/>
    <property type="molecule type" value="Genomic_DNA"/>
</dbReference>
<evidence type="ECO:0000313" key="2">
    <source>
        <dbReference type="Proteomes" id="UP000176406"/>
    </source>
</evidence>
<protein>
    <submittedName>
        <fullName evidence="1">Uncharacterized protein</fullName>
    </submittedName>
</protein>
<proteinExistence type="predicted"/>
<accession>A0A1G2EE23</accession>
<organism evidence="1 2">
    <name type="scientific">Candidatus Nealsonbacteria bacterium RIFCSPLOWO2_01_FULL_41_9</name>
    <dbReference type="NCBI Taxonomy" id="1801671"/>
    <lineage>
        <taxon>Bacteria</taxon>
        <taxon>Candidatus Nealsoniibacteriota</taxon>
    </lineage>
</organism>
<comment type="caution">
    <text evidence="1">The sequence shown here is derived from an EMBL/GenBank/DDBJ whole genome shotgun (WGS) entry which is preliminary data.</text>
</comment>
<name>A0A1G2EE23_9BACT</name>
<evidence type="ECO:0000313" key="1">
    <source>
        <dbReference type="EMBL" id="OGZ23862.1"/>
    </source>
</evidence>
<reference evidence="1 2" key="1">
    <citation type="journal article" date="2016" name="Nat. Commun.">
        <title>Thousands of microbial genomes shed light on interconnected biogeochemical processes in an aquifer system.</title>
        <authorList>
            <person name="Anantharaman K."/>
            <person name="Brown C.T."/>
            <person name="Hug L.A."/>
            <person name="Sharon I."/>
            <person name="Castelle C.J."/>
            <person name="Probst A.J."/>
            <person name="Thomas B.C."/>
            <person name="Singh A."/>
            <person name="Wilkins M.J."/>
            <person name="Karaoz U."/>
            <person name="Brodie E.L."/>
            <person name="Williams K.H."/>
            <person name="Hubbard S.S."/>
            <person name="Banfield J.F."/>
        </authorList>
    </citation>
    <scope>NUCLEOTIDE SEQUENCE [LARGE SCALE GENOMIC DNA]</scope>
</reference>